<keyword evidence="2" id="KW-1185">Reference proteome</keyword>
<proteinExistence type="predicted"/>
<organism evidence="1 2">
    <name type="scientific">Pluteus cervinus</name>
    <dbReference type="NCBI Taxonomy" id="181527"/>
    <lineage>
        <taxon>Eukaryota</taxon>
        <taxon>Fungi</taxon>
        <taxon>Dikarya</taxon>
        <taxon>Basidiomycota</taxon>
        <taxon>Agaricomycotina</taxon>
        <taxon>Agaricomycetes</taxon>
        <taxon>Agaricomycetidae</taxon>
        <taxon>Agaricales</taxon>
        <taxon>Pluteineae</taxon>
        <taxon>Pluteaceae</taxon>
        <taxon>Pluteus</taxon>
    </lineage>
</organism>
<accession>A0ACD3ACL8</accession>
<reference evidence="1 2" key="1">
    <citation type="journal article" date="2019" name="Nat. Ecol. Evol.">
        <title>Megaphylogeny resolves global patterns of mushroom evolution.</title>
        <authorList>
            <person name="Varga T."/>
            <person name="Krizsan K."/>
            <person name="Foldi C."/>
            <person name="Dima B."/>
            <person name="Sanchez-Garcia M."/>
            <person name="Sanchez-Ramirez S."/>
            <person name="Szollosi G.J."/>
            <person name="Szarkandi J.G."/>
            <person name="Papp V."/>
            <person name="Albert L."/>
            <person name="Andreopoulos W."/>
            <person name="Angelini C."/>
            <person name="Antonin V."/>
            <person name="Barry K.W."/>
            <person name="Bougher N.L."/>
            <person name="Buchanan P."/>
            <person name="Buyck B."/>
            <person name="Bense V."/>
            <person name="Catcheside P."/>
            <person name="Chovatia M."/>
            <person name="Cooper J."/>
            <person name="Damon W."/>
            <person name="Desjardin D."/>
            <person name="Finy P."/>
            <person name="Geml J."/>
            <person name="Haridas S."/>
            <person name="Hughes K."/>
            <person name="Justo A."/>
            <person name="Karasinski D."/>
            <person name="Kautmanova I."/>
            <person name="Kiss B."/>
            <person name="Kocsube S."/>
            <person name="Kotiranta H."/>
            <person name="LaButti K.M."/>
            <person name="Lechner B.E."/>
            <person name="Liimatainen K."/>
            <person name="Lipzen A."/>
            <person name="Lukacs Z."/>
            <person name="Mihaltcheva S."/>
            <person name="Morgado L.N."/>
            <person name="Niskanen T."/>
            <person name="Noordeloos M.E."/>
            <person name="Ohm R.A."/>
            <person name="Ortiz-Santana B."/>
            <person name="Ovrebo C."/>
            <person name="Racz N."/>
            <person name="Riley R."/>
            <person name="Savchenko A."/>
            <person name="Shiryaev A."/>
            <person name="Soop K."/>
            <person name="Spirin V."/>
            <person name="Szebenyi C."/>
            <person name="Tomsovsky M."/>
            <person name="Tulloss R.E."/>
            <person name="Uehling J."/>
            <person name="Grigoriev I.V."/>
            <person name="Vagvolgyi C."/>
            <person name="Papp T."/>
            <person name="Martin F.M."/>
            <person name="Miettinen O."/>
            <person name="Hibbett D.S."/>
            <person name="Nagy L.G."/>
        </authorList>
    </citation>
    <scope>NUCLEOTIDE SEQUENCE [LARGE SCALE GENOMIC DNA]</scope>
    <source>
        <strain evidence="1 2">NL-1719</strain>
    </source>
</reference>
<sequence>MTTVNVQSAGTTEVHWTKLADDILSEVRQAAKNTPPEKIAHAFSSCFDNADVKVQFEAEITDMANTTRQIKTAFEEVSRELKNFDVRHYKRKDGSEIGPLRPVWEGYYEKYKGILNKSMQEAVDLRLLCDRYLETVLPAIKDPSVPGDELKAIAKDFQDATAPHGVSADFYSEAFEELKRDLINFKGTIATAVHDAKDGLQDQTAQLKQKINDLEKLVAQQESYISGCSTSATAGLGVGFVGLGIALIFPVVAPFALGFAILGALTDLGASAAGILKTIEQEKSQEKLALLRKQLADIEKQKDELAYLESKLNECYGKIDFVAAKMGAFAAFWKAVALDAQLIHGKLNDTLAASTEFGTFKVRQTLGQTYTGDIYRALREALTHYAFEAN</sequence>
<protein>
    <submittedName>
        <fullName evidence="1">Uncharacterized protein</fullName>
    </submittedName>
</protein>
<evidence type="ECO:0000313" key="2">
    <source>
        <dbReference type="Proteomes" id="UP000308600"/>
    </source>
</evidence>
<dbReference type="Proteomes" id="UP000308600">
    <property type="component" value="Unassembled WGS sequence"/>
</dbReference>
<gene>
    <name evidence="1" type="ORF">BDN72DRAFT_322856</name>
</gene>
<dbReference type="EMBL" id="ML208524">
    <property type="protein sequence ID" value="TFK63411.1"/>
    <property type="molecule type" value="Genomic_DNA"/>
</dbReference>
<name>A0ACD3ACL8_9AGAR</name>
<evidence type="ECO:0000313" key="1">
    <source>
        <dbReference type="EMBL" id="TFK63411.1"/>
    </source>
</evidence>